<dbReference type="AlphaFoldDB" id="A0AB73MAT2"/>
<evidence type="ECO:0000313" key="1">
    <source>
        <dbReference type="EMBL" id="ONF93131.1"/>
    </source>
</evidence>
<name>A0AB73MAT2_9LEPT</name>
<accession>A0AB73MAT2</accession>
<sequence length="61" mass="6937">MEMATAKNLHAVNVDKALMQRLLSAFEKATGAEPSIKSLVENALKEKIEYYERRSLVTKNR</sequence>
<comment type="caution">
    <text evidence="1">The sequence shown here is derived from an EMBL/GenBank/DDBJ whole genome shotgun (WGS) entry which is preliminary data.</text>
</comment>
<dbReference type="EMBL" id="MTSU01000007">
    <property type="protein sequence ID" value="ONF93131.1"/>
    <property type="molecule type" value="Genomic_DNA"/>
</dbReference>
<dbReference type="Proteomes" id="UP000189337">
    <property type="component" value="Unassembled WGS sequence"/>
</dbReference>
<proteinExistence type="predicted"/>
<gene>
    <name evidence="1" type="ORF">BWD14_10020</name>
</gene>
<dbReference type="RefSeq" id="WP_032924973.1">
    <property type="nucleotide sequence ID" value="NZ_CP028371.1"/>
</dbReference>
<evidence type="ECO:0000313" key="2">
    <source>
        <dbReference type="Proteomes" id="UP000189337"/>
    </source>
</evidence>
<organism evidence="1 2">
    <name type="scientific">Leptospira santarosai</name>
    <dbReference type="NCBI Taxonomy" id="28183"/>
    <lineage>
        <taxon>Bacteria</taxon>
        <taxon>Pseudomonadati</taxon>
        <taxon>Spirochaetota</taxon>
        <taxon>Spirochaetia</taxon>
        <taxon>Leptospirales</taxon>
        <taxon>Leptospiraceae</taxon>
        <taxon>Leptospira</taxon>
    </lineage>
</organism>
<protein>
    <recommendedName>
        <fullName evidence="3">Toxin-antitoxin system, antitoxin component, ribbon-helix-helix domain protein</fullName>
    </recommendedName>
</protein>
<reference evidence="1 2" key="1">
    <citation type="submission" date="2017-01" db="EMBL/GenBank/DDBJ databases">
        <title>Comparative genomic analysis of Brazilian Leptospira santarosai.</title>
        <authorList>
            <person name="Moreno L.Z."/>
            <person name="Miraglia F."/>
            <person name="Kremer F.S."/>
            <person name="Eslabao M.R."/>
            <person name="Lilenbaum W."/>
            <person name="Dellagostin O.A."/>
            <person name="Moreno A.M."/>
        </authorList>
    </citation>
    <scope>NUCLEOTIDE SEQUENCE [LARGE SCALE GENOMIC DNA]</scope>
    <source>
        <strain evidence="1 2">M52/8-19</strain>
    </source>
</reference>
<evidence type="ECO:0008006" key="3">
    <source>
        <dbReference type="Google" id="ProtNLM"/>
    </source>
</evidence>